<dbReference type="OrthoDB" id="4216415at2"/>
<name>A0A495JD91_9ACTN</name>
<evidence type="ECO:0000313" key="2">
    <source>
        <dbReference type="Proteomes" id="UP000277671"/>
    </source>
</evidence>
<comment type="caution">
    <text evidence="1">The sequence shown here is derived from an EMBL/GenBank/DDBJ whole genome shotgun (WGS) entry which is preliminary data.</text>
</comment>
<reference evidence="1 2" key="1">
    <citation type="submission" date="2018-10" db="EMBL/GenBank/DDBJ databases">
        <title>Sequencing the genomes of 1000 actinobacteria strains.</title>
        <authorList>
            <person name="Klenk H.-P."/>
        </authorList>
    </citation>
    <scope>NUCLEOTIDE SEQUENCE [LARGE SCALE GENOMIC DNA]</scope>
    <source>
        <strain evidence="1 2">DSM 45175</strain>
    </source>
</reference>
<dbReference type="AlphaFoldDB" id="A0A495JD91"/>
<evidence type="ECO:0000313" key="1">
    <source>
        <dbReference type="EMBL" id="RKR86324.1"/>
    </source>
</evidence>
<dbReference type="Proteomes" id="UP000277671">
    <property type="component" value="Unassembled WGS sequence"/>
</dbReference>
<gene>
    <name evidence="1" type="ORF">BDK92_0548</name>
</gene>
<keyword evidence="2" id="KW-1185">Reference proteome</keyword>
<proteinExistence type="predicted"/>
<protein>
    <recommendedName>
        <fullName evidence="3">Excreted virulence factor EspC (Type VII ESX diderm)</fullName>
    </recommendedName>
</protein>
<sequence length="106" mass="11519">MSVIDVPGAELERVHDLLQRTKDLMDSAPIKAMGQLVDLLGQHDLESAAHEFEKRWGDGRHVLSKDLEGVRDAAKAVADAFRETDEQTVAALTEPATDGSAPQAKE</sequence>
<dbReference type="RefSeq" id="WP_121154259.1">
    <property type="nucleotide sequence ID" value="NZ_RBKT01000001.1"/>
</dbReference>
<organism evidence="1 2">
    <name type="scientific">Micromonospora pisi</name>
    <dbReference type="NCBI Taxonomy" id="589240"/>
    <lineage>
        <taxon>Bacteria</taxon>
        <taxon>Bacillati</taxon>
        <taxon>Actinomycetota</taxon>
        <taxon>Actinomycetes</taxon>
        <taxon>Micromonosporales</taxon>
        <taxon>Micromonosporaceae</taxon>
        <taxon>Micromonospora</taxon>
    </lineage>
</organism>
<accession>A0A495JD91</accession>
<evidence type="ECO:0008006" key="3">
    <source>
        <dbReference type="Google" id="ProtNLM"/>
    </source>
</evidence>
<dbReference type="EMBL" id="RBKT01000001">
    <property type="protein sequence ID" value="RKR86324.1"/>
    <property type="molecule type" value="Genomic_DNA"/>
</dbReference>